<feature type="transmembrane region" description="Helical" evidence="1">
    <location>
        <begin position="42"/>
        <end position="63"/>
    </location>
</feature>
<accession>A0A6J7TKJ8</accession>
<evidence type="ECO:0000313" key="2">
    <source>
        <dbReference type="EMBL" id="CAB5054434.1"/>
    </source>
</evidence>
<evidence type="ECO:0000256" key="1">
    <source>
        <dbReference type="SAM" id="Phobius"/>
    </source>
</evidence>
<sequence>MFLWFIGTAIIAVLFVFRDDRFDYRVLALGAVLPDLIDVFTGGAWVFHSVLGSVLSLVLVMVFARRGTAARRMSLAIPIGMFMHLVFDGAFNNTKVFWWPFAGFNFGGASIPSFDRLWLNIILEIAGAAMLLWVGRTNNLSSPSARQAFFRTGRLVLEEK</sequence>
<keyword evidence="1" id="KW-1133">Transmembrane helix</keyword>
<dbReference type="EMBL" id="CAFBQH010000085">
    <property type="protein sequence ID" value="CAB5054434.1"/>
    <property type="molecule type" value="Genomic_DNA"/>
</dbReference>
<keyword evidence="1" id="KW-0472">Membrane</keyword>
<feature type="transmembrane region" description="Helical" evidence="1">
    <location>
        <begin position="117"/>
        <end position="134"/>
    </location>
</feature>
<name>A0A6J7TKJ8_9ZZZZ</name>
<keyword evidence="1" id="KW-0812">Transmembrane</keyword>
<gene>
    <name evidence="2" type="ORF">UFOPK4293_01266</name>
</gene>
<dbReference type="AlphaFoldDB" id="A0A6J7TKJ8"/>
<feature type="transmembrane region" description="Helical" evidence="1">
    <location>
        <begin position="75"/>
        <end position="97"/>
    </location>
</feature>
<organism evidence="2">
    <name type="scientific">freshwater metagenome</name>
    <dbReference type="NCBI Taxonomy" id="449393"/>
    <lineage>
        <taxon>unclassified sequences</taxon>
        <taxon>metagenomes</taxon>
        <taxon>ecological metagenomes</taxon>
    </lineage>
</organism>
<proteinExistence type="predicted"/>
<reference evidence="2" key="1">
    <citation type="submission" date="2020-05" db="EMBL/GenBank/DDBJ databases">
        <authorList>
            <person name="Chiriac C."/>
            <person name="Salcher M."/>
            <person name="Ghai R."/>
            <person name="Kavagutti S V."/>
        </authorList>
    </citation>
    <scope>NUCLEOTIDE SEQUENCE</scope>
</reference>
<protein>
    <submittedName>
        <fullName evidence="2">Unannotated protein</fullName>
    </submittedName>
</protein>